<evidence type="ECO:0000313" key="1">
    <source>
        <dbReference type="EMBL" id="TGL63558.1"/>
    </source>
</evidence>
<accession>A0A4R9KA27</accession>
<comment type="caution">
    <text evidence="1">The sequence shown here is derived from an EMBL/GenBank/DDBJ whole genome shotgun (WGS) entry which is preliminary data.</text>
</comment>
<evidence type="ECO:0000313" key="2">
    <source>
        <dbReference type="Proteomes" id="UP000297762"/>
    </source>
</evidence>
<dbReference type="OrthoDB" id="338307at2"/>
<reference evidence="1" key="1">
    <citation type="journal article" date="2019" name="PLoS Negl. Trop. Dis.">
        <title>Revisiting the worldwide diversity of Leptospira species in the environment.</title>
        <authorList>
            <person name="Vincent A.T."/>
            <person name="Schiettekatte O."/>
            <person name="Bourhy P."/>
            <person name="Veyrier F.J."/>
            <person name="Picardeau M."/>
        </authorList>
    </citation>
    <scope>NUCLEOTIDE SEQUENCE [LARGE SCALE GENOMIC DNA]</scope>
    <source>
        <strain evidence="1">201702455</strain>
    </source>
</reference>
<dbReference type="AlphaFoldDB" id="A0A4R9KA27"/>
<dbReference type="RefSeq" id="WP_135648639.1">
    <property type="nucleotide sequence ID" value="NZ_RQGF01000012.1"/>
</dbReference>
<dbReference type="Proteomes" id="UP000297762">
    <property type="component" value="Unassembled WGS sequence"/>
</dbReference>
<dbReference type="EMBL" id="RQGF01000012">
    <property type="protein sequence ID" value="TGL63558.1"/>
    <property type="molecule type" value="Genomic_DNA"/>
</dbReference>
<proteinExistence type="predicted"/>
<sequence>MEIELAKKERLVRGMELGKRIVLHGVAFSQYYKSNLENYLRFCLEYYKKTDILPSALSLAYSLLEMAYKENCRNSYYLEKGWDPLSLESLTERESEFENNWDFSEPLRSRAKLKEEGSILRTTIQHSNTGITLEIANLAPITLEAEEALTEYLSRAKSYENLFEYYEDYPFDEEGRGIGIALAILQFKEIGIDPNLLRFDTADGEHIFRLEIGFENDYVSLRNKLENDEDIRPFRSHSEQEKEGETIFPWKLSVCKICGRTVDDRIFFHSVPPDVVAKAVDLPYTEEICAWCLSGYLKI</sequence>
<name>A0A4R9KA27_9LEPT</name>
<protein>
    <submittedName>
        <fullName evidence="1">Uncharacterized protein</fullName>
    </submittedName>
</protein>
<gene>
    <name evidence="1" type="ORF">EHQ64_06290</name>
</gene>
<keyword evidence="2" id="KW-1185">Reference proteome</keyword>
<organism evidence="1 2">
    <name type="scientific">Leptospira sarikeiensis</name>
    <dbReference type="NCBI Taxonomy" id="2484943"/>
    <lineage>
        <taxon>Bacteria</taxon>
        <taxon>Pseudomonadati</taxon>
        <taxon>Spirochaetota</taxon>
        <taxon>Spirochaetia</taxon>
        <taxon>Leptospirales</taxon>
        <taxon>Leptospiraceae</taxon>
        <taxon>Leptospira</taxon>
    </lineage>
</organism>